<dbReference type="GO" id="GO:0006508">
    <property type="term" value="P:proteolysis"/>
    <property type="evidence" value="ECO:0007669"/>
    <property type="project" value="UniProtKB-KW"/>
</dbReference>
<dbReference type="AlphaFoldDB" id="A0A2K4ZBG1"/>
<accession>A0A2K4ZBG1</accession>
<feature type="transmembrane region" description="Helical" evidence="1">
    <location>
        <begin position="276"/>
        <end position="302"/>
    </location>
</feature>
<dbReference type="Proteomes" id="UP000236311">
    <property type="component" value="Unassembled WGS sequence"/>
</dbReference>
<proteinExistence type="predicted"/>
<feature type="transmembrane region" description="Helical" evidence="1">
    <location>
        <begin position="143"/>
        <end position="164"/>
    </location>
</feature>
<protein>
    <submittedName>
        <fullName evidence="3">CAAX amino terminal protease self- immunity</fullName>
    </submittedName>
</protein>
<gene>
    <name evidence="3" type="ORF">AMURIS_00484</name>
</gene>
<feature type="transmembrane region" description="Helical" evidence="1">
    <location>
        <begin position="323"/>
        <end position="346"/>
    </location>
</feature>
<dbReference type="Pfam" id="PF02517">
    <property type="entry name" value="Rce1-like"/>
    <property type="match status" value="1"/>
</dbReference>
<evidence type="ECO:0000313" key="3">
    <source>
        <dbReference type="EMBL" id="SOY27779.1"/>
    </source>
</evidence>
<dbReference type="EMBL" id="OFSM01000002">
    <property type="protein sequence ID" value="SOY27779.1"/>
    <property type="molecule type" value="Genomic_DNA"/>
</dbReference>
<dbReference type="InterPro" id="IPR003675">
    <property type="entry name" value="Rce1/LyrA-like_dom"/>
</dbReference>
<keyword evidence="1" id="KW-1133">Transmembrane helix</keyword>
<dbReference type="PANTHER" id="PTHR43592:SF15">
    <property type="entry name" value="CAAX AMINO TERMINAL PROTEASE FAMILY PROTEIN"/>
    <property type="match status" value="1"/>
</dbReference>
<sequence length="347" mass="38361">MDGMNGYGPVDNRNEAGELKAARKHFSMLGGMFVLGTILLYAVQMIPAIVVGVLRPGWLTNPDVALLFSSVPMYLAGMPLLIVLVKIVPADRLERRSMKAGAFILSAVMCFAVMYASNIVGNIITTVIGILKGSSVDNVILDIASSTSMWLVFLVMVICAPIMEEYIFRKLIVDRTVRYGEGVAVLLSGLMFGLFHGNLNQFAYAFSLGIFLAFLYVKTGNLKITIALHMMINFVGGVVSKWLMEKVDIDEYTRIVSDGMDIEALTGYIMDHLGGWIAYMVFLIFVMGMLIAGSILIIVNLVKKRFVLNRGAVVIPRGKRFRTVILNAGMIIYCLFWIVMIIVQLVM</sequence>
<feature type="transmembrane region" description="Helical" evidence="1">
    <location>
        <begin position="100"/>
        <end position="131"/>
    </location>
</feature>
<evidence type="ECO:0000256" key="1">
    <source>
        <dbReference type="SAM" id="Phobius"/>
    </source>
</evidence>
<dbReference type="RefSeq" id="WP_103237889.1">
    <property type="nucleotide sequence ID" value="NZ_JANJZD010000002.1"/>
</dbReference>
<evidence type="ECO:0000259" key="2">
    <source>
        <dbReference type="Pfam" id="PF02517"/>
    </source>
</evidence>
<keyword evidence="1" id="KW-0472">Membrane</keyword>
<name>A0A2K4ZBG1_9FIRM</name>
<feature type="transmembrane region" description="Helical" evidence="1">
    <location>
        <begin position="29"/>
        <end position="54"/>
    </location>
</feature>
<dbReference type="GO" id="GO:0004175">
    <property type="term" value="F:endopeptidase activity"/>
    <property type="evidence" value="ECO:0007669"/>
    <property type="project" value="UniProtKB-ARBA"/>
</dbReference>
<keyword evidence="1" id="KW-0812">Transmembrane</keyword>
<feature type="transmembrane region" description="Helical" evidence="1">
    <location>
        <begin position="224"/>
        <end position="244"/>
    </location>
</feature>
<organism evidence="3 4">
    <name type="scientific">Acetatifactor muris</name>
    <dbReference type="NCBI Taxonomy" id="879566"/>
    <lineage>
        <taxon>Bacteria</taxon>
        <taxon>Bacillati</taxon>
        <taxon>Bacillota</taxon>
        <taxon>Clostridia</taxon>
        <taxon>Lachnospirales</taxon>
        <taxon>Lachnospiraceae</taxon>
        <taxon>Acetatifactor</taxon>
    </lineage>
</organism>
<keyword evidence="3" id="KW-0378">Hydrolase</keyword>
<feature type="domain" description="CAAX prenyl protease 2/Lysostaphin resistance protein A-like" evidence="2">
    <location>
        <begin position="148"/>
        <end position="235"/>
    </location>
</feature>
<feature type="transmembrane region" description="Helical" evidence="1">
    <location>
        <begin position="66"/>
        <end position="88"/>
    </location>
</feature>
<reference evidence="3 4" key="1">
    <citation type="submission" date="2018-01" db="EMBL/GenBank/DDBJ databases">
        <authorList>
            <person name="Gaut B.S."/>
            <person name="Morton B.R."/>
            <person name="Clegg M.T."/>
            <person name="Duvall M.R."/>
        </authorList>
    </citation>
    <scope>NUCLEOTIDE SEQUENCE [LARGE SCALE GENOMIC DNA]</scope>
    <source>
        <strain evidence="3">GP69</strain>
    </source>
</reference>
<dbReference type="OrthoDB" id="2035856at2"/>
<feature type="transmembrane region" description="Helical" evidence="1">
    <location>
        <begin position="176"/>
        <end position="195"/>
    </location>
</feature>
<evidence type="ECO:0000313" key="4">
    <source>
        <dbReference type="Proteomes" id="UP000236311"/>
    </source>
</evidence>
<keyword evidence="4" id="KW-1185">Reference proteome</keyword>
<dbReference type="GO" id="GO:0080120">
    <property type="term" value="P:CAAX-box protein maturation"/>
    <property type="evidence" value="ECO:0007669"/>
    <property type="project" value="UniProtKB-ARBA"/>
</dbReference>
<dbReference type="PANTHER" id="PTHR43592">
    <property type="entry name" value="CAAX AMINO TERMINAL PROTEASE"/>
    <property type="match status" value="1"/>
</dbReference>
<feature type="transmembrane region" description="Helical" evidence="1">
    <location>
        <begin position="201"/>
        <end position="217"/>
    </location>
</feature>
<keyword evidence="3" id="KW-0645">Protease</keyword>